<name>A0A560DPW5_9BRAD</name>
<keyword evidence="1" id="KW-0732">Signal</keyword>
<protein>
    <recommendedName>
        <fullName evidence="4">PXPV repeat-containing protein</fullName>
    </recommendedName>
</protein>
<comment type="caution">
    <text evidence="2">The sequence shown here is derived from an EMBL/GenBank/DDBJ whole genome shotgun (WGS) entry which is preliminary data.</text>
</comment>
<reference evidence="2 3" key="1">
    <citation type="submission" date="2019-06" db="EMBL/GenBank/DDBJ databases">
        <title>Genomic Encyclopedia of Type Strains, Phase IV (KMG-V): Genome sequencing to study the core and pangenomes of soil and plant-associated prokaryotes.</title>
        <authorList>
            <person name="Whitman W."/>
        </authorList>
    </citation>
    <scope>NUCLEOTIDE SEQUENCE [LARGE SCALE GENOMIC DNA]</scope>
    <source>
        <strain evidence="2 3">BR 510</strain>
    </source>
</reference>
<dbReference type="Proteomes" id="UP000319949">
    <property type="component" value="Unassembled WGS sequence"/>
</dbReference>
<evidence type="ECO:0000313" key="2">
    <source>
        <dbReference type="EMBL" id="TWA99130.1"/>
    </source>
</evidence>
<dbReference type="AlphaFoldDB" id="A0A560DPW5"/>
<keyword evidence="3" id="KW-1185">Reference proteome</keyword>
<organism evidence="2 3">
    <name type="scientific">Bradyrhizobium stylosanthis</name>
    <dbReference type="NCBI Taxonomy" id="1803665"/>
    <lineage>
        <taxon>Bacteria</taxon>
        <taxon>Pseudomonadati</taxon>
        <taxon>Pseudomonadota</taxon>
        <taxon>Alphaproteobacteria</taxon>
        <taxon>Hyphomicrobiales</taxon>
        <taxon>Nitrobacteraceae</taxon>
        <taxon>Bradyrhizobium</taxon>
    </lineage>
</organism>
<evidence type="ECO:0000313" key="3">
    <source>
        <dbReference type="Proteomes" id="UP000319949"/>
    </source>
</evidence>
<dbReference type="EMBL" id="VITK01000004">
    <property type="protein sequence ID" value="TWA99130.1"/>
    <property type="molecule type" value="Genomic_DNA"/>
</dbReference>
<sequence length="119" mass="12769">MRGTSYIVAAAALVGIGALTTSGSALAGGTRMGTGGLPTVENAWGFGYGQGPSFYGQYGPVADDGHGFTYEYPVFVGHDVRAIAVDLSNSRFRHRPVAGPGIIYYRGQYPRPYRINQYW</sequence>
<feature type="chain" id="PRO_5021715555" description="PXPV repeat-containing protein" evidence="1">
    <location>
        <begin position="28"/>
        <end position="119"/>
    </location>
</feature>
<dbReference type="RefSeq" id="WP_145662697.1">
    <property type="nucleotide sequence ID" value="NZ_LVEM01000008.1"/>
</dbReference>
<evidence type="ECO:0008006" key="4">
    <source>
        <dbReference type="Google" id="ProtNLM"/>
    </source>
</evidence>
<gene>
    <name evidence="2" type="ORF">FBZ96_10498</name>
</gene>
<accession>A0A560DPW5</accession>
<feature type="signal peptide" evidence="1">
    <location>
        <begin position="1"/>
        <end position="27"/>
    </location>
</feature>
<proteinExistence type="predicted"/>
<evidence type="ECO:0000256" key="1">
    <source>
        <dbReference type="SAM" id="SignalP"/>
    </source>
</evidence>
<dbReference type="OrthoDB" id="9908034at2"/>